<dbReference type="EMBL" id="CP089984">
    <property type="protein sequence ID" value="WXB12493.1"/>
    <property type="molecule type" value="Genomic_DNA"/>
</dbReference>
<dbReference type="InterPro" id="IPR007621">
    <property type="entry name" value="TPM_dom"/>
</dbReference>
<evidence type="ECO:0000313" key="6">
    <source>
        <dbReference type="Proteomes" id="UP001370348"/>
    </source>
</evidence>
<reference evidence="5 6" key="1">
    <citation type="submission" date="2021-12" db="EMBL/GenBank/DDBJ databases">
        <title>Discovery of the Pendulisporaceae a myxobacterial family with distinct sporulation behavior and unique specialized metabolism.</title>
        <authorList>
            <person name="Garcia R."/>
            <person name="Popoff A."/>
            <person name="Bader C.D."/>
            <person name="Loehr J."/>
            <person name="Walesch S."/>
            <person name="Walt C."/>
            <person name="Boldt J."/>
            <person name="Bunk B."/>
            <person name="Haeckl F.J.F.P.J."/>
            <person name="Gunesch A.P."/>
            <person name="Birkelbach J."/>
            <person name="Nuebel U."/>
            <person name="Pietschmann T."/>
            <person name="Bach T."/>
            <person name="Mueller R."/>
        </authorList>
    </citation>
    <scope>NUCLEOTIDE SEQUENCE [LARGE SCALE GENOMIC DNA]</scope>
    <source>
        <strain evidence="5 6">MSr11954</strain>
    </source>
</reference>
<keyword evidence="6" id="KW-1185">Reference proteome</keyword>
<evidence type="ECO:0000313" key="5">
    <source>
        <dbReference type="EMBL" id="WXB12493.1"/>
    </source>
</evidence>
<feature type="chain" id="PRO_5046960721" evidence="3">
    <location>
        <begin position="34"/>
        <end position="285"/>
    </location>
</feature>
<keyword evidence="2" id="KW-0472">Membrane</keyword>
<feature type="signal peptide" evidence="3">
    <location>
        <begin position="1"/>
        <end position="33"/>
    </location>
</feature>
<feature type="domain" description="TPM" evidence="4">
    <location>
        <begin position="43"/>
        <end position="166"/>
    </location>
</feature>
<organism evidence="5 6">
    <name type="scientific">Pendulispora albinea</name>
    <dbReference type="NCBI Taxonomy" id="2741071"/>
    <lineage>
        <taxon>Bacteria</taxon>
        <taxon>Pseudomonadati</taxon>
        <taxon>Myxococcota</taxon>
        <taxon>Myxococcia</taxon>
        <taxon>Myxococcales</taxon>
        <taxon>Sorangiineae</taxon>
        <taxon>Pendulisporaceae</taxon>
        <taxon>Pendulispora</taxon>
    </lineage>
</organism>
<evidence type="ECO:0000259" key="4">
    <source>
        <dbReference type="Pfam" id="PF04536"/>
    </source>
</evidence>
<proteinExistence type="predicted"/>
<keyword evidence="2" id="KW-1133">Transmembrane helix</keyword>
<gene>
    <name evidence="5" type="ORF">LZC94_32180</name>
</gene>
<dbReference type="Pfam" id="PF04536">
    <property type="entry name" value="TPM_phosphatase"/>
    <property type="match status" value="1"/>
</dbReference>
<dbReference type="PANTHER" id="PTHR30373">
    <property type="entry name" value="UPF0603 PROTEIN YGCG"/>
    <property type="match status" value="1"/>
</dbReference>
<accession>A0ABZ2LRI5</accession>
<feature type="transmembrane region" description="Helical" evidence="2">
    <location>
        <begin position="193"/>
        <end position="214"/>
    </location>
</feature>
<evidence type="ECO:0000256" key="1">
    <source>
        <dbReference type="SAM" id="MobiDB-lite"/>
    </source>
</evidence>
<evidence type="ECO:0000256" key="3">
    <source>
        <dbReference type="SAM" id="SignalP"/>
    </source>
</evidence>
<dbReference type="RefSeq" id="WP_394822115.1">
    <property type="nucleotide sequence ID" value="NZ_CP089984.1"/>
</dbReference>
<sequence length="285" mass="29822">MNSPTRGGLLVRALFVFCTVLFALITGTAPAFAYKPPPLDGHVIDTAGKLTPEDIARLDKKLDTFHRSTGYAIVVFLTGSLEGENIDDYTYQTFASWKIGDKGQDNGVLLLIAPNERKIRIETGKGVGGELPDLRANDIIRNKIAPRLREEQFRQAVDDGTNGIMTALAGDDWQTNPRPRKPKVIRTTSGNPLWLIVPLAVPLLILVIIFGAIARAKRRGFGPGRHDDDDRWGGGGGWGGGGFYGGGGGFFGGGGGGGGGGDWGGGSGYSGGGGESGGGGSSDSY</sequence>
<protein>
    <submittedName>
        <fullName evidence="5">TPM domain-containing protein</fullName>
    </submittedName>
</protein>
<keyword evidence="3" id="KW-0732">Signal</keyword>
<feature type="region of interest" description="Disordered" evidence="1">
    <location>
        <begin position="255"/>
        <end position="285"/>
    </location>
</feature>
<dbReference type="Proteomes" id="UP001370348">
    <property type="component" value="Chromosome"/>
</dbReference>
<evidence type="ECO:0000256" key="2">
    <source>
        <dbReference type="SAM" id="Phobius"/>
    </source>
</evidence>
<dbReference type="PANTHER" id="PTHR30373:SF2">
    <property type="entry name" value="UPF0603 PROTEIN YGCG"/>
    <property type="match status" value="1"/>
</dbReference>
<keyword evidence="2" id="KW-0812">Transmembrane</keyword>
<dbReference type="Gene3D" id="3.10.310.50">
    <property type="match status" value="1"/>
</dbReference>
<name>A0ABZ2LRI5_9BACT</name>